<dbReference type="AlphaFoldDB" id="A0AA38PK48"/>
<organism evidence="1 2">
    <name type="scientific">Lentinula raphanica</name>
    <dbReference type="NCBI Taxonomy" id="153919"/>
    <lineage>
        <taxon>Eukaryota</taxon>
        <taxon>Fungi</taxon>
        <taxon>Dikarya</taxon>
        <taxon>Basidiomycota</taxon>
        <taxon>Agaricomycotina</taxon>
        <taxon>Agaricomycetes</taxon>
        <taxon>Agaricomycetidae</taxon>
        <taxon>Agaricales</taxon>
        <taxon>Marasmiineae</taxon>
        <taxon>Omphalotaceae</taxon>
        <taxon>Lentinula</taxon>
    </lineage>
</organism>
<keyword evidence="2" id="KW-1185">Reference proteome</keyword>
<dbReference type="Proteomes" id="UP001163846">
    <property type="component" value="Unassembled WGS sequence"/>
</dbReference>
<dbReference type="EMBL" id="MU805953">
    <property type="protein sequence ID" value="KAJ3844432.1"/>
    <property type="molecule type" value="Genomic_DNA"/>
</dbReference>
<evidence type="ECO:0000313" key="2">
    <source>
        <dbReference type="Proteomes" id="UP001163846"/>
    </source>
</evidence>
<dbReference type="InterPro" id="IPR032675">
    <property type="entry name" value="LRR_dom_sf"/>
</dbReference>
<protein>
    <recommendedName>
        <fullName evidence="3">F-box domain-containing protein</fullName>
    </recommendedName>
</protein>
<name>A0AA38PK48_9AGAR</name>
<sequence length="520" mass="58276">MHQTLLIDEIFELILDSCIGTHTLAQVAQTCQAWKDPTLNRLWWRLSSFKPLLNLIPGLTLVNGAYVTVQALESPLCPDFRRLQHYASRVKQVVYQEKICLHPTLIFLFYQHCETAPLFQKLVTVQLSMTNSSSLGPIVSLAKSLMKVDLNLGYKKDTSTTSNSSAFDFLSNVNRVSSSFQSLSLRGIATNQLMHLVSNLTHLEVLRLRVSTTLSVETLAAVSTFPHLKELEIHISHILPKDVTFSPLVCFPSLQSLNIRGRTDSISKLLHHMQSESLAVLRIDLQSPIYIDNAWTELFAALKEKTHTSLLRLTIEHHMDTLETSLETNTPSSLDTPTTSLPHINNVSQTNPNDIFCFEHLRSLSNHRSLRQIVFETTPPILIHDSNLEQIVQWWPNLEHLDLGSLSTNDPRWTPKVTPVGLSTLSRGLSTLDTLVIPVNVTGLTSDAAIKLTQNPNNRLRFLTVTGLMPPDQYTAPCLHRLFPSLITVHGGPDHEEAWDGVQTNLESLNLSEKCIGHAK</sequence>
<accession>A0AA38PK48</accession>
<comment type="caution">
    <text evidence="1">The sequence shown here is derived from an EMBL/GenBank/DDBJ whole genome shotgun (WGS) entry which is preliminary data.</text>
</comment>
<proteinExistence type="predicted"/>
<dbReference type="SUPFAM" id="SSF52047">
    <property type="entry name" value="RNI-like"/>
    <property type="match status" value="1"/>
</dbReference>
<reference evidence="1" key="1">
    <citation type="submission" date="2022-08" db="EMBL/GenBank/DDBJ databases">
        <authorList>
            <consortium name="DOE Joint Genome Institute"/>
            <person name="Min B."/>
            <person name="Riley R."/>
            <person name="Sierra-Patev S."/>
            <person name="Naranjo-Ortiz M."/>
            <person name="Looney B."/>
            <person name="Konkel Z."/>
            <person name="Slot J.C."/>
            <person name="Sakamoto Y."/>
            <person name="Steenwyk J.L."/>
            <person name="Rokas A."/>
            <person name="Carro J."/>
            <person name="Camarero S."/>
            <person name="Ferreira P."/>
            <person name="Molpeceres G."/>
            <person name="Ruiz-Duenas F.J."/>
            <person name="Serrano A."/>
            <person name="Henrissat B."/>
            <person name="Drula E."/>
            <person name="Hughes K.W."/>
            <person name="Mata J.L."/>
            <person name="Ishikawa N.K."/>
            <person name="Vargas-Isla R."/>
            <person name="Ushijima S."/>
            <person name="Smith C.A."/>
            <person name="Ahrendt S."/>
            <person name="Andreopoulos W."/>
            <person name="He G."/>
            <person name="Labutti K."/>
            <person name="Lipzen A."/>
            <person name="Ng V."/>
            <person name="Sandor L."/>
            <person name="Barry K."/>
            <person name="Martinez A.T."/>
            <person name="Xiao Y."/>
            <person name="Gibbons J.G."/>
            <person name="Terashima K."/>
            <person name="Hibbett D.S."/>
            <person name="Grigoriev I.V."/>
        </authorList>
    </citation>
    <scope>NUCLEOTIDE SEQUENCE</scope>
    <source>
        <strain evidence="1">TFB9207</strain>
    </source>
</reference>
<dbReference type="Gene3D" id="3.80.10.10">
    <property type="entry name" value="Ribonuclease Inhibitor"/>
    <property type="match status" value="1"/>
</dbReference>
<evidence type="ECO:0008006" key="3">
    <source>
        <dbReference type="Google" id="ProtNLM"/>
    </source>
</evidence>
<evidence type="ECO:0000313" key="1">
    <source>
        <dbReference type="EMBL" id="KAJ3844432.1"/>
    </source>
</evidence>
<gene>
    <name evidence="1" type="ORF">F5878DRAFT_573389</name>
</gene>